<sequence>MEKSAEASKVKTLIDLSIKISDKLCTAAQQDVTEDVKIKIYKPLRDAFTTFPSKINLSLDEIQLLKTLEPCQHTETMLLLLGCFLSYHEESKNVASAWQDILPLLHRFASGFHPSGGYEFLKKMQRVALSIDRIVMNRGKPEQINLMQSTRLLCLFLSRGNFGHRLTKIHPLALKHAMLAKMYRHALPFVELDPITVVLGYPLELSDYILYYYYSGLVYLNLSQLFKASMAFEQVLVVPDKTSNGRPSMFQVEAYYKYVLIGLYLKGKEPSMPSSACKHITLCTKRFDEITSAYAEGNLLKFQAAITGDGVFGQAVNVGLAKRCIRNRVNQIIEKLPNFYMKLSLNDIRDNLKGLKYSSIENIILDLVERKKITAEIVDYTEKGKGMVHLFDAPLEFMPEDEVAAFHQLHKAIKEVDELAELSKALSHEIIVEYGTEAKAASKVA</sequence>
<accession>A0ACC2SKN2</accession>
<evidence type="ECO:0000313" key="2">
    <source>
        <dbReference type="Proteomes" id="UP001165960"/>
    </source>
</evidence>
<reference evidence="1" key="1">
    <citation type="submission" date="2022-04" db="EMBL/GenBank/DDBJ databases">
        <title>Genome of the entomopathogenic fungus Entomophthora muscae.</title>
        <authorList>
            <person name="Elya C."/>
            <person name="Lovett B.R."/>
            <person name="Lee E."/>
            <person name="Macias A.M."/>
            <person name="Hajek A.E."/>
            <person name="De Bivort B.L."/>
            <person name="Kasson M.T."/>
            <person name="De Fine Licht H.H."/>
            <person name="Stajich J.E."/>
        </authorList>
    </citation>
    <scope>NUCLEOTIDE SEQUENCE</scope>
    <source>
        <strain evidence="1">Berkeley</strain>
    </source>
</reference>
<name>A0ACC2SKN2_9FUNG</name>
<evidence type="ECO:0000313" key="1">
    <source>
        <dbReference type="EMBL" id="KAJ9062944.1"/>
    </source>
</evidence>
<dbReference type="Proteomes" id="UP001165960">
    <property type="component" value="Unassembled WGS sequence"/>
</dbReference>
<comment type="caution">
    <text evidence="1">The sequence shown here is derived from an EMBL/GenBank/DDBJ whole genome shotgun (WGS) entry which is preliminary data.</text>
</comment>
<gene>
    <name evidence="1" type="primary">COPS3_1</name>
    <name evidence="1" type="ORF">DSO57_1005183</name>
</gene>
<protein>
    <submittedName>
        <fullName evidence="1">COP9 signalosome complex subunit 3</fullName>
    </submittedName>
</protein>
<keyword evidence="2" id="KW-1185">Reference proteome</keyword>
<proteinExistence type="predicted"/>
<dbReference type="EMBL" id="QTSX02004984">
    <property type="protein sequence ID" value="KAJ9062944.1"/>
    <property type="molecule type" value="Genomic_DNA"/>
</dbReference>
<organism evidence="1 2">
    <name type="scientific">Entomophthora muscae</name>
    <dbReference type="NCBI Taxonomy" id="34485"/>
    <lineage>
        <taxon>Eukaryota</taxon>
        <taxon>Fungi</taxon>
        <taxon>Fungi incertae sedis</taxon>
        <taxon>Zoopagomycota</taxon>
        <taxon>Entomophthoromycotina</taxon>
        <taxon>Entomophthoromycetes</taxon>
        <taxon>Entomophthorales</taxon>
        <taxon>Entomophthoraceae</taxon>
        <taxon>Entomophthora</taxon>
    </lineage>
</organism>